<comment type="subcellular location">
    <subcellularLocation>
        <location evidence="3">Cytoplasm</location>
    </subcellularLocation>
    <subcellularLocation>
        <location evidence="2">Nucleus</location>
    </subcellularLocation>
</comment>
<dbReference type="EC" id="1.3.1.89" evidence="4 25"/>
<dbReference type="GO" id="GO:0050660">
    <property type="term" value="F:flavin adenine dinucleotide binding"/>
    <property type="evidence" value="ECO:0007669"/>
    <property type="project" value="UniProtKB-UniRule"/>
</dbReference>
<dbReference type="VEuPathDB" id="FungiDB:QG37_04861"/>
<evidence type="ECO:0000256" key="16">
    <source>
        <dbReference type="ARBA" id="ARBA00023002"/>
    </source>
</evidence>
<evidence type="ECO:0000256" key="26">
    <source>
        <dbReference type="SAM" id="MobiDB-lite"/>
    </source>
</evidence>
<dbReference type="VEuPathDB" id="FungiDB:CJJ09_000463"/>
<dbReference type="Pfam" id="PF25585">
    <property type="entry name" value="zf-CCCH_DUS3L"/>
    <property type="match status" value="1"/>
</dbReference>
<dbReference type="GO" id="GO:0005634">
    <property type="term" value="C:nucleus"/>
    <property type="evidence" value="ECO:0007669"/>
    <property type="project" value="UniProtKB-SubCell"/>
</dbReference>
<keyword evidence="16 25" id="KW-0560">Oxidoreductase</keyword>
<dbReference type="AlphaFoldDB" id="A0A0L0NVZ1"/>
<dbReference type="InterPro" id="IPR013785">
    <property type="entry name" value="Aldolase_TIM"/>
</dbReference>
<dbReference type="InterPro" id="IPR018517">
    <property type="entry name" value="tRNA_hU_synthase_CS"/>
</dbReference>
<evidence type="ECO:0000256" key="17">
    <source>
        <dbReference type="ARBA" id="ARBA00023027"/>
    </source>
</evidence>
<dbReference type="GO" id="GO:0005737">
    <property type="term" value="C:cytoplasm"/>
    <property type="evidence" value="ECO:0007669"/>
    <property type="project" value="UniProtKB-SubCell"/>
</dbReference>
<dbReference type="SUPFAM" id="SSF51395">
    <property type="entry name" value="FMN-linked oxidoreductases"/>
    <property type="match status" value="1"/>
</dbReference>
<keyword evidence="15 25" id="KW-0521">NADP</keyword>
<evidence type="ECO:0000256" key="19">
    <source>
        <dbReference type="ARBA" id="ARBA00045934"/>
    </source>
</evidence>
<evidence type="ECO:0000256" key="8">
    <source>
        <dbReference type="ARBA" id="ARBA00022643"/>
    </source>
</evidence>
<dbReference type="GO" id="GO:0102265">
    <property type="term" value="F:tRNA-dihydrouridine47 synthase activity"/>
    <property type="evidence" value="ECO:0007669"/>
    <property type="project" value="UniProtKB-EC"/>
</dbReference>
<dbReference type="GO" id="GO:0106414">
    <property type="term" value="F:mRNA dihydrouridine synthase activity"/>
    <property type="evidence" value="ECO:0007669"/>
    <property type="project" value="RHEA"/>
</dbReference>
<keyword evidence="9" id="KW-0507">mRNA processing</keyword>
<comment type="function">
    <text evidence="19">Catalyzes the synthesis of dihydrouridine, a modified base found in the D-loop of most tRNAs. Specifically modifies U47 in cytoplasmic tRNAs. Catalyzes the synthesis of dihydrouridine in some mRNAs, thereby affecting their translation.</text>
</comment>
<keyword evidence="12" id="KW-0677">Repeat</keyword>
<dbReference type="VEuPathDB" id="FungiDB:CJJ07_002670"/>
<dbReference type="Gene3D" id="3.20.20.70">
    <property type="entry name" value="Aldolase class I"/>
    <property type="match status" value="1"/>
</dbReference>
<comment type="catalytic activity">
    <reaction evidence="20">
        <text>5,6-dihydrouridine(47) in tRNA + NAD(+) = uridine(47) in tRNA + NADH + H(+)</text>
        <dbReference type="Rhea" id="RHEA:53364"/>
        <dbReference type="Rhea" id="RHEA-COMP:13539"/>
        <dbReference type="Rhea" id="RHEA-COMP:13540"/>
        <dbReference type="ChEBI" id="CHEBI:15378"/>
        <dbReference type="ChEBI" id="CHEBI:57540"/>
        <dbReference type="ChEBI" id="CHEBI:57945"/>
        <dbReference type="ChEBI" id="CHEBI:65315"/>
        <dbReference type="ChEBI" id="CHEBI:74443"/>
        <dbReference type="EC" id="1.3.1.89"/>
    </reaction>
    <physiologicalReaction direction="right-to-left" evidence="20">
        <dbReference type="Rhea" id="RHEA:53366"/>
    </physiologicalReaction>
</comment>
<comment type="catalytic activity">
    <reaction evidence="21">
        <text>a 5,6-dihydrouridine in mRNA + NAD(+) = a uridine in mRNA + NADH + H(+)</text>
        <dbReference type="Rhea" id="RHEA:69851"/>
        <dbReference type="Rhea" id="RHEA-COMP:14658"/>
        <dbReference type="Rhea" id="RHEA-COMP:17789"/>
        <dbReference type="ChEBI" id="CHEBI:15378"/>
        <dbReference type="ChEBI" id="CHEBI:57540"/>
        <dbReference type="ChEBI" id="CHEBI:57945"/>
        <dbReference type="ChEBI" id="CHEBI:65315"/>
        <dbReference type="ChEBI" id="CHEBI:74443"/>
    </reaction>
    <physiologicalReaction direction="right-to-left" evidence="21">
        <dbReference type="Rhea" id="RHEA:69853"/>
    </physiologicalReaction>
</comment>
<feature type="domain" description="C3H1-type" evidence="27">
    <location>
        <begin position="83"/>
        <end position="115"/>
    </location>
</feature>
<dbReference type="PROSITE" id="PS50103">
    <property type="entry name" value="ZF_C3H1"/>
    <property type="match status" value="1"/>
</dbReference>
<reference evidence="29" key="1">
    <citation type="journal article" date="2015" name="BMC Genomics">
        <title>Draft genome of a commonly misdiagnosed multidrug resistant pathogen Candida auris.</title>
        <authorList>
            <person name="Chatterjee S."/>
            <person name="Alampalli S.V."/>
            <person name="Nageshan R.K."/>
            <person name="Chettiar S.T."/>
            <person name="Joshi S."/>
            <person name="Tatu U.S."/>
        </authorList>
    </citation>
    <scope>NUCLEOTIDE SEQUENCE [LARGE SCALE GENOMIC DNA]</scope>
    <source>
        <strain evidence="29">6684</strain>
    </source>
</reference>
<keyword evidence="17 25" id="KW-0520">NAD</keyword>
<dbReference type="FunFam" id="4.10.1000.10:FF:000029">
    <property type="entry name" value="tRNA-dihydrouridine(47) synthase [NAD(P)(+)]"/>
    <property type="match status" value="1"/>
</dbReference>
<evidence type="ECO:0000313" key="29">
    <source>
        <dbReference type="Proteomes" id="UP000037122"/>
    </source>
</evidence>
<evidence type="ECO:0000259" key="27">
    <source>
        <dbReference type="PROSITE" id="PS50103"/>
    </source>
</evidence>
<keyword evidence="8 25" id="KW-0288">FMN</keyword>
<accession>A0A0L0NVZ1</accession>
<evidence type="ECO:0000256" key="15">
    <source>
        <dbReference type="ARBA" id="ARBA00022857"/>
    </source>
</evidence>
<evidence type="ECO:0000256" key="24">
    <source>
        <dbReference type="PROSITE-ProRule" id="PRU00723"/>
    </source>
</evidence>
<feature type="compositionally biased region" description="Basic and acidic residues" evidence="26">
    <location>
        <begin position="16"/>
        <end position="27"/>
    </location>
</feature>
<proteinExistence type="inferred from homology"/>
<evidence type="ECO:0000256" key="10">
    <source>
        <dbReference type="ARBA" id="ARBA00022694"/>
    </source>
</evidence>
<keyword evidence="11 24" id="KW-0479">Metal-binding</keyword>
<keyword evidence="10 25" id="KW-0819">tRNA processing</keyword>
<evidence type="ECO:0000256" key="5">
    <source>
        <dbReference type="ARBA" id="ARBA00022143"/>
    </source>
</evidence>
<keyword evidence="14 24" id="KW-0862">Zinc</keyword>
<evidence type="ECO:0000256" key="22">
    <source>
        <dbReference type="ARBA" id="ARBA00049447"/>
    </source>
</evidence>
<dbReference type="VEuPathDB" id="FungiDB:B9J08_003641"/>
<evidence type="ECO:0000256" key="6">
    <source>
        <dbReference type="ARBA" id="ARBA00022490"/>
    </source>
</evidence>
<dbReference type="PANTHER" id="PTHR45846:SF1">
    <property type="entry name" value="TRNA-DIHYDROURIDINE(47) SYNTHASE [NAD(P)(+)]-LIKE"/>
    <property type="match status" value="1"/>
</dbReference>
<comment type="caution">
    <text evidence="28">The sequence shown here is derived from an EMBL/GenBank/DDBJ whole genome shotgun (WGS) entry which is preliminary data.</text>
</comment>
<dbReference type="FunFam" id="3.20.20.70:FF:000145">
    <property type="entry name" value="tRNA-dihydrouridine(47) synthase [NAD(P)(+)]"/>
    <property type="match status" value="1"/>
</dbReference>
<dbReference type="Proteomes" id="UP000037122">
    <property type="component" value="Unassembled WGS sequence"/>
</dbReference>
<dbReference type="GO" id="GO:0003723">
    <property type="term" value="F:RNA binding"/>
    <property type="evidence" value="ECO:0007669"/>
    <property type="project" value="TreeGrafter"/>
</dbReference>
<organism evidence="28 29">
    <name type="scientific">Candidozyma auris</name>
    <name type="common">Yeast</name>
    <name type="synonym">Candida auris</name>
    <dbReference type="NCBI Taxonomy" id="498019"/>
    <lineage>
        <taxon>Eukaryota</taxon>
        <taxon>Fungi</taxon>
        <taxon>Dikarya</taxon>
        <taxon>Ascomycota</taxon>
        <taxon>Saccharomycotina</taxon>
        <taxon>Pichiomycetes</taxon>
        <taxon>Metschnikowiaceae</taxon>
        <taxon>Candidozyma</taxon>
    </lineage>
</organism>
<evidence type="ECO:0000256" key="13">
    <source>
        <dbReference type="ARBA" id="ARBA00022771"/>
    </source>
</evidence>
<keyword evidence="18" id="KW-0539">Nucleus</keyword>
<dbReference type="EMBL" id="LGST01000033">
    <property type="protein sequence ID" value="KND98331.1"/>
    <property type="molecule type" value="Genomic_DNA"/>
</dbReference>
<dbReference type="VEuPathDB" id="FungiDB:CJI97_003716"/>
<feature type="zinc finger region" description="C3H1-type" evidence="24">
    <location>
        <begin position="83"/>
        <end position="115"/>
    </location>
</feature>
<dbReference type="Pfam" id="PF01207">
    <property type="entry name" value="Dus"/>
    <property type="match status" value="1"/>
</dbReference>
<keyword evidence="6" id="KW-0963">Cytoplasm</keyword>
<protein>
    <recommendedName>
        <fullName evidence="5 25">tRNA-dihydrouridine(47) synthase [NAD(P)(+)]</fullName>
        <ecNumber evidence="4 25">1.3.1.89</ecNumber>
    </recommendedName>
    <alternativeName>
        <fullName evidence="25">tRNA-dihydrouridine synthase 3</fullName>
    </alternativeName>
</protein>
<feature type="region of interest" description="Disordered" evidence="26">
    <location>
        <begin position="1"/>
        <end position="83"/>
    </location>
</feature>
<evidence type="ECO:0000256" key="25">
    <source>
        <dbReference type="RuleBase" id="RU291113"/>
    </source>
</evidence>
<gene>
    <name evidence="28" type="ORF">QG37_04861</name>
</gene>
<evidence type="ECO:0000256" key="11">
    <source>
        <dbReference type="ARBA" id="ARBA00022723"/>
    </source>
</evidence>
<evidence type="ECO:0000256" key="3">
    <source>
        <dbReference type="ARBA" id="ARBA00004496"/>
    </source>
</evidence>
<evidence type="ECO:0000256" key="2">
    <source>
        <dbReference type="ARBA" id="ARBA00004123"/>
    </source>
</evidence>
<dbReference type="GO" id="GO:0008270">
    <property type="term" value="F:zinc ion binding"/>
    <property type="evidence" value="ECO:0007669"/>
    <property type="project" value="UniProtKB-KW"/>
</dbReference>
<evidence type="ECO:0000256" key="4">
    <source>
        <dbReference type="ARBA" id="ARBA00012376"/>
    </source>
</evidence>
<evidence type="ECO:0000256" key="23">
    <source>
        <dbReference type="ARBA" id="ARBA00049513"/>
    </source>
</evidence>
<dbReference type="PROSITE" id="PS01136">
    <property type="entry name" value="UPF0034"/>
    <property type="match status" value="1"/>
</dbReference>
<dbReference type="InterPro" id="IPR035587">
    <property type="entry name" value="DUS-like_FMN-bd"/>
</dbReference>
<comment type="similarity">
    <text evidence="25">Belongs to the dus family. Dus3 subfamily.</text>
</comment>
<comment type="cofactor">
    <cofactor evidence="1 25">
        <name>FMN</name>
        <dbReference type="ChEBI" id="CHEBI:58210"/>
    </cofactor>
</comment>
<evidence type="ECO:0000256" key="20">
    <source>
        <dbReference type="ARBA" id="ARBA00048266"/>
    </source>
</evidence>
<dbReference type="PANTHER" id="PTHR45846">
    <property type="entry name" value="TRNA-DIHYDROURIDINE(47) SYNTHASE [NAD(P)(+)]-LIKE"/>
    <property type="match status" value="1"/>
</dbReference>
<sequence>MTQEKNENGNVNIEPAAKRARTDDTEKGYAPIKPEFIIDGVKVEETYDDEAAEEGDRGAQPESSKRSKKNRGQNKKRDLKQQKEEVRLCSSILDPSDPKECKFGADKCKNTHDVDFYLLTKPADIEGTCPVFLALGYCPTGLKCRWLGSHYDKETKTLIKAETDLSSQNYEINKISPEHRMDLQKHRYVFEKAGPYNKYLDSLVKNDENIAKQREDAKENAATYTEPPFKPAEKKRLNLHRAKIVSPLTTVGNLPYRRLMKTLGADVTYSEMALSLPLLQGTKPEWALPKAHVSEYPGFGVQLAANHHQQASKAAEAIYREAPNVSELNLNCGCPIDLLYRQGQGSALLDQPSKLVRILNGMSACSGDIPVTFKIRTGTKDHKNTAQSLVKRVLTETDVAAVTLHGRSRQQRYTREADWSYIGEVAQTVKQINEEKQENKDLTDTQPIWFIGNGDCFTHEQWYDAVNTEGIDSVMVARGALIKPWIFEEIEAQQYLDKSASERLEYLRTFANFAVEHWGSDEYGIEVARRFLCEFIGFTHRYIPVGILEKLPPKLNQRPPKWRGRNELETLLGSTDYRDWIKITEMFLGKASPNFQFVPKHKSNSY</sequence>
<dbReference type="CDD" id="cd02801">
    <property type="entry name" value="DUS_like_FMN"/>
    <property type="match status" value="1"/>
</dbReference>
<evidence type="ECO:0000256" key="14">
    <source>
        <dbReference type="ARBA" id="ARBA00022833"/>
    </source>
</evidence>
<evidence type="ECO:0000256" key="12">
    <source>
        <dbReference type="ARBA" id="ARBA00022737"/>
    </source>
</evidence>
<evidence type="ECO:0000313" key="28">
    <source>
        <dbReference type="EMBL" id="KND98331.1"/>
    </source>
</evidence>
<evidence type="ECO:0000256" key="21">
    <source>
        <dbReference type="ARBA" id="ARBA00048342"/>
    </source>
</evidence>
<keyword evidence="13 24" id="KW-0863">Zinc-finger</keyword>
<name>A0A0L0NVZ1_CANAR</name>
<dbReference type="InterPro" id="IPR000571">
    <property type="entry name" value="Znf_CCCH"/>
</dbReference>
<dbReference type="GO" id="GO:0006397">
    <property type="term" value="P:mRNA processing"/>
    <property type="evidence" value="ECO:0007669"/>
    <property type="project" value="UniProtKB-KW"/>
</dbReference>
<keyword evidence="7 25" id="KW-0285">Flavoprotein</keyword>
<comment type="catalytic activity">
    <reaction evidence="22">
        <text>a 5,6-dihydrouridine in mRNA + NADP(+) = a uridine in mRNA + NADPH + H(+)</text>
        <dbReference type="Rhea" id="RHEA:69855"/>
        <dbReference type="Rhea" id="RHEA-COMP:14658"/>
        <dbReference type="Rhea" id="RHEA-COMP:17789"/>
        <dbReference type="ChEBI" id="CHEBI:15378"/>
        <dbReference type="ChEBI" id="CHEBI:57783"/>
        <dbReference type="ChEBI" id="CHEBI:58349"/>
        <dbReference type="ChEBI" id="CHEBI:65315"/>
        <dbReference type="ChEBI" id="CHEBI:74443"/>
    </reaction>
    <physiologicalReaction direction="right-to-left" evidence="22">
        <dbReference type="Rhea" id="RHEA:69857"/>
    </physiologicalReaction>
</comment>
<dbReference type="VEuPathDB" id="FungiDB:CJI96_0002175"/>
<comment type="catalytic activity">
    <reaction evidence="23">
        <text>5,6-dihydrouridine(47) in tRNA + NADP(+) = uridine(47) in tRNA + NADPH + H(+)</text>
        <dbReference type="Rhea" id="RHEA:53360"/>
        <dbReference type="Rhea" id="RHEA-COMP:13539"/>
        <dbReference type="Rhea" id="RHEA-COMP:13540"/>
        <dbReference type="ChEBI" id="CHEBI:15378"/>
        <dbReference type="ChEBI" id="CHEBI:57783"/>
        <dbReference type="ChEBI" id="CHEBI:58349"/>
        <dbReference type="ChEBI" id="CHEBI:65315"/>
        <dbReference type="ChEBI" id="CHEBI:74443"/>
        <dbReference type="EC" id="1.3.1.89"/>
    </reaction>
    <physiologicalReaction direction="right-to-left" evidence="23">
        <dbReference type="Rhea" id="RHEA:53362"/>
    </physiologicalReaction>
</comment>
<evidence type="ECO:0000256" key="7">
    <source>
        <dbReference type="ARBA" id="ARBA00022630"/>
    </source>
</evidence>
<feature type="compositionally biased region" description="Basic and acidic residues" evidence="26">
    <location>
        <begin position="54"/>
        <end position="65"/>
    </location>
</feature>
<evidence type="ECO:0000256" key="18">
    <source>
        <dbReference type="ARBA" id="ARBA00023242"/>
    </source>
</evidence>
<evidence type="ECO:0000256" key="9">
    <source>
        <dbReference type="ARBA" id="ARBA00022664"/>
    </source>
</evidence>
<evidence type="ECO:0000256" key="1">
    <source>
        <dbReference type="ARBA" id="ARBA00001917"/>
    </source>
</evidence>